<evidence type="ECO:0000313" key="4">
    <source>
        <dbReference type="Proteomes" id="UP001495910"/>
    </source>
</evidence>
<evidence type="ECO:0000259" key="2">
    <source>
        <dbReference type="Pfam" id="PF00582"/>
    </source>
</evidence>
<dbReference type="Proteomes" id="UP001495910">
    <property type="component" value="Unassembled WGS sequence"/>
</dbReference>
<sequence>MQKILIPVDGSDYALRAVKYASSMVKGDTAAQIHLLNVQEHLDGKIQAYLSLEKIKAIETAAADEVLNPVKRILEQAEVPYIASTRIGPIAKSIVDYVQEQKCDCIVMGTHGRGALGNLILGSIMNKVIHLVHVPVTLIK</sequence>
<dbReference type="EMBL" id="JBANDC010000021">
    <property type="protein sequence ID" value="MEM4990176.1"/>
    <property type="molecule type" value="Genomic_DNA"/>
</dbReference>
<accession>A0ABU9Q1P0</accession>
<feature type="domain" description="UspA" evidence="2">
    <location>
        <begin position="1"/>
        <end position="140"/>
    </location>
</feature>
<evidence type="ECO:0000256" key="1">
    <source>
        <dbReference type="ARBA" id="ARBA00008791"/>
    </source>
</evidence>
<evidence type="ECO:0000313" key="3">
    <source>
        <dbReference type="EMBL" id="MEM4990176.1"/>
    </source>
</evidence>
<dbReference type="PRINTS" id="PR01438">
    <property type="entry name" value="UNVRSLSTRESS"/>
</dbReference>
<dbReference type="PANTHER" id="PTHR46268">
    <property type="entry name" value="STRESS RESPONSE PROTEIN NHAX"/>
    <property type="match status" value="1"/>
</dbReference>
<gene>
    <name evidence="3" type="ORF">V8G57_22490</name>
</gene>
<dbReference type="SUPFAM" id="SSF52402">
    <property type="entry name" value="Adenine nucleotide alpha hydrolases-like"/>
    <property type="match status" value="1"/>
</dbReference>
<comment type="similarity">
    <text evidence="1">Belongs to the universal stress protein A family.</text>
</comment>
<dbReference type="InterPro" id="IPR006015">
    <property type="entry name" value="Universal_stress_UspA"/>
</dbReference>
<dbReference type="InterPro" id="IPR014729">
    <property type="entry name" value="Rossmann-like_a/b/a_fold"/>
</dbReference>
<dbReference type="Pfam" id="PF00582">
    <property type="entry name" value="Usp"/>
    <property type="match status" value="1"/>
</dbReference>
<reference evidence="3 4" key="1">
    <citation type="submission" date="2024-02" db="EMBL/GenBank/DDBJ databases">
        <title>Draft genome sequence of Collimonas sp. strain H4R21, an effective mineral-weathering bacterial strain isolated from the beech rhizosphere.</title>
        <authorList>
            <person name="Morin E."/>
            <person name="Uroz S."/>
            <person name="Leveau J.H.J."/>
            <person name="Kumar R."/>
            <person name="Rey M.W."/>
            <person name="Pham J."/>
        </authorList>
    </citation>
    <scope>NUCLEOTIDE SEQUENCE [LARGE SCALE GENOMIC DNA]</scope>
    <source>
        <strain evidence="3 4">H4R21</strain>
    </source>
</reference>
<organism evidence="3 4">
    <name type="scientific">Collimonas rhizosphaerae</name>
    <dbReference type="NCBI Taxonomy" id="3126357"/>
    <lineage>
        <taxon>Bacteria</taxon>
        <taxon>Pseudomonadati</taxon>
        <taxon>Pseudomonadota</taxon>
        <taxon>Betaproteobacteria</taxon>
        <taxon>Burkholderiales</taxon>
        <taxon>Oxalobacteraceae</taxon>
        <taxon>Collimonas</taxon>
    </lineage>
</organism>
<dbReference type="InterPro" id="IPR006016">
    <property type="entry name" value="UspA"/>
</dbReference>
<dbReference type="PANTHER" id="PTHR46268:SF6">
    <property type="entry name" value="UNIVERSAL STRESS PROTEIN UP12"/>
    <property type="match status" value="1"/>
</dbReference>
<proteinExistence type="inferred from homology"/>
<dbReference type="RefSeq" id="WP_186450557.1">
    <property type="nucleotide sequence ID" value="NZ_JBANDC010000021.1"/>
</dbReference>
<protein>
    <submittedName>
        <fullName evidence="3">Universal stress protein</fullName>
    </submittedName>
</protein>
<dbReference type="CDD" id="cd00293">
    <property type="entry name" value="USP-like"/>
    <property type="match status" value="1"/>
</dbReference>
<dbReference type="Gene3D" id="3.40.50.620">
    <property type="entry name" value="HUPs"/>
    <property type="match status" value="1"/>
</dbReference>
<name>A0ABU9Q1P0_9BURK</name>
<keyword evidence="4" id="KW-1185">Reference proteome</keyword>
<comment type="caution">
    <text evidence="3">The sequence shown here is derived from an EMBL/GenBank/DDBJ whole genome shotgun (WGS) entry which is preliminary data.</text>
</comment>